<feature type="transmembrane region" description="Helical" evidence="6">
    <location>
        <begin position="378"/>
        <end position="399"/>
    </location>
</feature>
<dbReference type="InterPro" id="IPR002797">
    <property type="entry name" value="Polysacc_synth"/>
</dbReference>
<dbReference type="Proteomes" id="UP000198894">
    <property type="component" value="Unassembled WGS sequence"/>
</dbReference>
<feature type="transmembrane region" description="Helical" evidence="6">
    <location>
        <begin position="172"/>
        <end position="190"/>
    </location>
</feature>
<feature type="transmembrane region" description="Helical" evidence="6">
    <location>
        <begin position="322"/>
        <end position="344"/>
    </location>
</feature>
<proteinExistence type="predicted"/>
<feature type="transmembrane region" description="Helical" evidence="6">
    <location>
        <begin position="351"/>
        <end position="372"/>
    </location>
</feature>
<comment type="subcellular location">
    <subcellularLocation>
        <location evidence="1">Cell membrane</location>
        <topology evidence="1">Multi-pass membrane protein</topology>
    </subcellularLocation>
</comment>
<keyword evidence="8" id="KW-1185">Reference proteome</keyword>
<dbReference type="GO" id="GO:0005886">
    <property type="term" value="C:plasma membrane"/>
    <property type="evidence" value="ECO:0007669"/>
    <property type="project" value="UniProtKB-SubCell"/>
</dbReference>
<keyword evidence="4 6" id="KW-1133">Transmembrane helix</keyword>
<feature type="transmembrane region" description="Helical" evidence="6">
    <location>
        <begin position="108"/>
        <end position="126"/>
    </location>
</feature>
<feature type="transmembrane region" description="Helical" evidence="6">
    <location>
        <begin position="439"/>
        <end position="461"/>
    </location>
</feature>
<keyword evidence="5 6" id="KW-0472">Membrane</keyword>
<feature type="transmembrane region" description="Helical" evidence="6">
    <location>
        <begin position="202"/>
        <end position="222"/>
    </location>
</feature>
<dbReference type="RefSeq" id="WP_091596626.1">
    <property type="nucleotide sequence ID" value="NZ_FNEE01000014.1"/>
</dbReference>
<reference evidence="8" key="1">
    <citation type="submission" date="2016-10" db="EMBL/GenBank/DDBJ databases">
        <authorList>
            <person name="Varghese N."/>
            <person name="Submissions S."/>
        </authorList>
    </citation>
    <scope>NUCLEOTIDE SEQUENCE [LARGE SCALE GENOMIC DNA]</scope>
    <source>
        <strain evidence="8">CGMCC 1.11022</strain>
    </source>
</reference>
<dbReference type="PANTHER" id="PTHR30250">
    <property type="entry name" value="PST FAMILY PREDICTED COLANIC ACID TRANSPORTER"/>
    <property type="match status" value="1"/>
</dbReference>
<dbReference type="EMBL" id="FNEE01000014">
    <property type="protein sequence ID" value="SDK33419.1"/>
    <property type="molecule type" value="Genomic_DNA"/>
</dbReference>
<evidence type="ECO:0000256" key="2">
    <source>
        <dbReference type="ARBA" id="ARBA00022475"/>
    </source>
</evidence>
<feature type="transmembrane region" description="Helical" evidence="6">
    <location>
        <begin position="77"/>
        <end position="102"/>
    </location>
</feature>
<evidence type="ECO:0000313" key="7">
    <source>
        <dbReference type="EMBL" id="SDK33419.1"/>
    </source>
</evidence>
<evidence type="ECO:0000256" key="6">
    <source>
        <dbReference type="SAM" id="Phobius"/>
    </source>
</evidence>
<dbReference type="PANTHER" id="PTHR30250:SF11">
    <property type="entry name" value="O-ANTIGEN TRANSPORTER-RELATED"/>
    <property type="match status" value="1"/>
</dbReference>
<organism evidence="7 8">
    <name type="scientific">Mesorhizobium muleiense</name>
    <dbReference type="NCBI Taxonomy" id="1004279"/>
    <lineage>
        <taxon>Bacteria</taxon>
        <taxon>Pseudomonadati</taxon>
        <taxon>Pseudomonadota</taxon>
        <taxon>Alphaproteobacteria</taxon>
        <taxon>Hyphomicrobiales</taxon>
        <taxon>Phyllobacteriaceae</taxon>
        <taxon>Mesorhizobium</taxon>
    </lineage>
</organism>
<keyword evidence="2" id="KW-1003">Cell membrane</keyword>
<evidence type="ECO:0000256" key="1">
    <source>
        <dbReference type="ARBA" id="ARBA00004651"/>
    </source>
</evidence>
<dbReference type="Pfam" id="PF01943">
    <property type="entry name" value="Polysacc_synt"/>
    <property type="match status" value="1"/>
</dbReference>
<feature type="transmembrane region" description="Helical" evidence="6">
    <location>
        <begin position="7"/>
        <end position="30"/>
    </location>
</feature>
<evidence type="ECO:0000256" key="5">
    <source>
        <dbReference type="ARBA" id="ARBA00023136"/>
    </source>
</evidence>
<name>A0A1G9B1G3_9HYPH</name>
<dbReference type="InterPro" id="IPR050833">
    <property type="entry name" value="Poly_Biosynth_Transport"/>
</dbReference>
<feature type="transmembrane region" description="Helical" evidence="6">
    <location>
        <begin position="36"/>
        <end position="57"/>
    </location>
</feature>
<feature type="transmembrane region" description="Helical" evidence="6">
    <location>
        <begin position="284"/>
        <end position="302"/>
    </location>
</feature>
<feature type="transmembrane region" description="Helical" evidence="6">
    <location>
        <begin position="138"/>
        <end position="160"/>
    </location>
</feature>
<evidence type="ECO:0000313" key="8">
    <source>
        <dbReference type="Proteomes" id="UP000198894"/>
    </source>
</evidence>
<accession>A0A1G9B1G3</accession>
<feature type="transmembrane region" description="Helical" evidence="6">
    <location>
        <begin position="411"/>
        <end position="433"/>
    </location>
</feature>
<feature type="transmembrane region" description="Helical" evidence="6">
    <location>
        <begin position="228"/>
        <end position="246"/>
    </location>
</feature>
<sequence length="479" mass="50651">MLLRSTLIYAPAILLTRISALLLLVIVTRLVDQTEYGLLTLVVTIGEMTDIAVTNWLRIALLRLGGKGDVSRGSLMLAGRVLLASTALALIISVVASAVIVPERWVEFAIAVCSYLIAGSIGRYALTVLQMQQRHSVYSMLEFLRAVLQLALPIGAIVMFQDSFLTVSLGSSLGVLIAGIVAGVMASRRVVAGPPRFTQKEFFVLGVPLVIMALVGFGLHSAERVFLKIYYDAGAVAIFAAAYALARQPIDMVANSINMGAFPEVVSRFDDDGPAASGRLLSQLMALMMRLCLPVAAMLVALSSDITQLLLPAEYHGRFGLLFPIIAFSVLCANLASFVYGTVVHAHKRPWLLIIANSFGSVATIALSVLLIPPMAEVGAALALAGGSLAGLLACIIISERLTPVPVPWRDIGMSVVISLSTGLAASLASALLGNMPAIFSLVAGGAAGAVVFFGLTWLFYPAAAMQFVAKLRARLRLA</sequence>
<dbReference type="AlphaFoldDB" id="A0A1G9B1G3"/>
<evidence type="ECO:0000256" key="3">
    <source>
        <dbReference type="ARBA" id="ARBA00022692"/>
    </source>
</evidence>
<keyword evidence="3 6" id="KW-0812">Transmembrane</keyword>
<evidence type="ECO:0000256" key="4">
    <source>
        <dbReference type="ARBA" id="ARBA00022989"/>
    </source>
</evidence>
<protein>
    <submittedName>
        <fullName evidence="7">Membrane protein involved in the export of O-antigen and teichoic acid</fullName>
    </submittedName>
</protein>
<gene>
    <name evidence="7" type="ORF">SAMN05428953_11440</name>
</gene>